<dbReference type="RefSeq" id="WP_054356980.1">
    <property type="nucleotide sequence ID" value="NZ_JAPCYQ010000001.1"/>
</dbReference>
<keyword evidence="4" id="KW-1185">Reference proteome</keyword>
<dbReference type="EMBL" id="LJYW01000001">
    <property type="protein sequence ID" value="KPL50817.1"/>
    <property type="molecule type" value="Genomic_DNA"/>
</dbReference>
<accession>A0A0N8GE85</accession>
<keyword evidence="2" id="KW-0812">Transmembrane</keyword>
<reference evidence="3 4" key="1">
    <citation type="submission" date="2015-09" db="EMBL/GenBank/DDBJ databases">
        <authorList>
            <consortium name="Swine Surveillance"/>
        </authorList>
    </citation>
    <scope>NUCLEOTIDE SEQUENCE [LARGE SCALE GENOMIC DNA]</scope>
    <source>
        <strain evidence="3 4">16</strain>
    </source>
</reference>
<dbReference type="Proteomes" id="UP000048984">
    <property type="component" value="Unassembled WGS sequence"/>
</dbReference>
<sequence length="112" mass="12400">MTDPSEWTLDRKIQVGAVLAVATSICGLIWQASKADSALTEHGRAITSLQARLDRYDEGRAVTGERLIRLEEQGRATLEAVRRIEARVDSLSANTPNRRTEIGPMAPPLEFR</sequence>
<evidence type="ECO:0000313" key="4">
    <source>
        <dbReference type="Proteomes" id="UP000048984"/>
    </source>
</evidence>
<keyword evidence="2" id="KW-0472">Membrane</keyword>
<protein>
    <submittedName>
        <fullName evidence="3">Uncharacterized protein</fullName>
    </submittedName>
</protein>
<proteinExistence type="predicted"/>
<dbReference type="AlphaFoldDB" id="A0A0N8GE85"/>
<reference evidence="3 4" key="2">
    <citation type="submission" date="2015-10" db="EMBL/GenBank/DDBJ databases">
        <title>Draft Genome Sequence of Prosthecomicrobium hirschii ATCC 27832.</title>
        <authorList>
            <person name="Daniel J."/>
            <person name="Givan S.A."/>
            <person name="Brun Y.V."/>
            <person name="Brown P.J."/>
        </authorList>
    </citation>
    <scope>NUCLEOTIDE SEQUENCE [LARGE SCALE GENOMIC DNA]</scope>
    <source>
        <strain evidence="3 4">16</strain>
    </source>
</reference>
<evidence type="ECO:0000256" key="2">
    <source>
        <dbReference type="SAM" id="Phobius"/>
    </source>
</evidence>
<feature type="transmembrane region" description="Helical" evidence="2">
    <location>
        <begin position="12"/>
        <end position="30"/>
    </location>
</feature>
<evidence type="ECO:0000313" key="3">
    <source>
        <dbReference type="EMBL" id="KPL50817.1"/>
    </source>
</evidence>
<organism evidence="3 4">
    <name type="scientific">Prosthecodimorpha hirschii</name>
    <dbReference type="NCBI Taxonomy" id="665126"/>
    <lineage>
        <taxon>Bacteria</taxon>
        <taxon>Pseudomonadati</taxon>
        <taxon>Pseudomonadota</taxon>
        <taxon>Alphaproteobacteria</taxon>
        <taxon>Hyphomicrobiales</taxon>
        <taxon>Ancalomicrobiaceae</taxon>
        <taxon>Prosthecodimorpha</taxon>
    </lineage>
</organism>
<name>A0A0N8GE85_9HYPH</name>
<comment type="caution">
    <text evidence="3">The sequence shown here is derived from an EMBL/GenBank/DDBJ whole genome shotgun (WGS) entry which is preliminary data.</text>
</comment>
<dbReference type="STRING" id="665126.ABB55_00035"/>
<feature type="region of interest" description="Disordered" evidence="1">
    <location>
        <begin position="92"/>
        <end position="112"/>
    </location>
</feature>
<keyword evidence="2" id="KW-1133">Transmembrane helix</keyword>
<evidence type="ECO:0000256" key="1">
    <source>
        <dbReference type="SAM" id="MobiDB-lite"/>
    </source>
</evidence>
<gene>
    <name evidence="3" type="ORF">ABB55_00035</name>
</gene>